<dbReference type="Proteomes" id="UP000054270">
    <property type="component" value="Unassembled WGS sequence"/>
</dbReference>
<reference evidence="2" key="1">
    <citation type="submission" date="2014-04" db="EMBL/GenBank/DDBJ databases">
        <title>Evolutionary Origins and Diversification of the Mycorrhizal Mutualists.</title>
        <authorList>
            <consortium name="DOE Joint Genome Institute"/>
            <consortium name="Mycorrhizal Genomics Consortium"/>
            <person name="Kohler A."/>
            <person name="Kuo A."/>
            <person name="Nagy L.G."/>
            <person name="Floudas D."/>
            <person name="Copeland A."/>
            <person name="Barry K.W."/>
            <person name="Cichocki N."/>
            <person name="Veneault-Fourrey C."/>
            <person name="LaButti K."/>
            <person name="Lindquist E.A."/>
            <person name="Lipzen A."/>
            <person name="Lundell T."/>
            <person name="Morin E."/>
            <person name="Murat C."/>
            <person name="Riley R."/>
            <person name="Ohm R."/>
            <person name="Sun H."/>
            <person name="Tunlid A."/>
            <person name="Henrissat B."/>
            <person name="Grigoriev I.V."/>
            <person name="Hibbett D.S."/>
            <person name="Martin F."/>
        </authorList>
    </citation>
    <scope>NUCLEOTIDE SEQUENCE [LARGE SCALE GENOMIC DNA]</scope>
    <source>
        <strain evidence="2">FD-334 SS-4</strain>
    </source>
</reference>
<name>A0A0D2NUW4_HYPSF</name>
<protein>
    <recommendedName>
        <fullName evidence="3">F-box domain-containing protein</fullName>
    </recommendedName>
</protein>
<dbReference type="InterPro" id="IPR036047">
    <property type="entry name" value="F-box-like_dom_sf"/>
</dbReference>
<dbReference type="SUPFAM" id="SSF81383">
    <property type="entry name" value="F-box domain"/>
    <property type="match status" value="1"/>
</dbReference>
<gene>
    <name evidence="1" type="ORF">HYPSUDRAFT_66851</name>
</gene>
<organism evidence="1 2">
    <name type="scientific">Hypholoma sublateritium (strain FD-334 SS-4)</name>
    <dbReference type="NCBI Taxonomy" id="945553"/>
    <lineage>
        <taxon>Eukaryota</taxon>
        <taxon>Fungi</taxon>
        <taxon>Dikarya</taxon>
        <taxon>Basidiomycota</taxon>
        <taxon>Agaricomycotina</taxon>
        <taxon>Agaricomycetes</taxon>
        <taxon>Agaricomycetidae</taxon>
        <taxon>Agaricales</taxon>
        <taxon>Agaricineae</taxon>
        <taxon>Strophariaceae</taxon>
        <taxon>Hypholoma</taxon>
    </lineage>
</organism>
<evidence type="ECO:0008006" key="3">
    <source>
        <dbReference type="Google" id="ProtNLM"/>
    </source>
</evidence>
<accession>A0A0D2NUW4</accession>
<dbReference type="EMBL" id="KN817548">
    <property type="protein sequence ID" value="KJA22629.1"/>
    <property type="molecule type" value="Genomic_DNA"/>
</dbReference>
<sequence length="395" mass="44914">MSSNWSLKLPVEVVEFIFKRLYSDNCQSLRNCALTCRPFLLIARIYLFRDITIFLEPTPPASVQDPPDNRPSRLLYFLAFDDHVAANIRTLRLQRAVPTSTNSREDKWAPTIENLGRMLPKMNSLLHLSIHSSFLSDWTLEDDKLHQILMQFLLLPGIQHLELFYMALFQRELPHFLKIPKVALIGTYLKHETEIPQKRSEPIDNDTSLSSTLFNLCVMFRAPENAEDMYAVAQGASRTLKSLTWLSNPSFGSQNACLHILNLPTFTLLSRLAISLTLHSEAALMELITLLGKTGDGESAIETLEIICDYEHSSVPDDAMLSTWNWRDLDELLASSAYADLRKIKISVAHRIDTTGRASSRNDRYTQSETALLALFQRYLPNVHSSKLLVAYGDE</sequence>
<dbReference type="AlphaFoldDB" id="A0A0D2NUW4"/>
<evidence type="ECO:0000313" key="1">
    <source>
        <dbReference type="EMBL" id="KJA22629.1"/>
    </source>
</evidence>
<keyword evidence="2" id="KW-1185">Reference proteome</keyword>
<proteinExistence type="predicted"/>
<evidence type="ECO:0000313" key="2">
    <source>
        <dbReference type="Proteomes" id="UP000054270"/>
    </source>
</evidence>
<dbReference type="OrthoDB" id="2745898at2759"/>